<protein>
    <recommendedName>
        <fullName evidence="4">DUF3137 domain-containing protein</fullName>
    </recommendedName>
</protein>
<feature type="transmembrane region" description="Helical" evidence="1">
    <location>
        <begin position="31"/>
        <end position="58"/>
    </location>
</feature>
<evidence type="ECO:0000256" key="1">
    <source>
        <dbReference type="SAM" id="Phobius"/>
    </source>
</evidence>
<sequence>MFKLELEKKIDDLFISDKKFVSLLDKAKKKFWFNIFFMIGMIALLIIGTIVIIISSISDGYVGQEFNKSIYIGIVIFIIGILTGIGAIFFNFASPSQRNITRSISEYQFDNNKTKDIYNYYFSLININNVNKSKGIEFEFNSKFMQFKYDDKKLFRFKKIGTQEQTQPNSLFFTIKDHKLKFTIFHPVEIIVKTNNSQGKTETKTYYLSEDELVYENTKFDSTFDGIKITKGKMLNKNFQTESILFNKMYNVNTKPNDIRGPMFLSPKLIDKLTTIKQKDFKEFGIDKDFYVTKSRYLEGKYDLSIALLNYTWIKSYKGFKKNFVKKVIRDFELLESSIQFIEEIY</sequence>
<keyword evidence="3" id="KW-1185">Reference proteome</keyword>
<keyword evidence="1" id="KW-1133">Transmembrane helix</keyword>
<keyword evidence="1" id="KW-0472">Membrane</keyword>
<evidence type="ECO:0000313" key="3">
    <source>
        <dbReference type="Proteomes" id="UP000203229"/>
    </source>
</evidence>
<dbReference type="RefSeq" id="WP_094048754.1">
    <property type="nucleotide sequence ID" value="NZ_CP022535.1"/>
</dbReference>
<accession>A0A222EP18</accession>
<dbReference type="Proteomes" id="UP000203229">
    <property type="component" value="Chromosome"/>
</dbReference>
<evidence type="ECO:0000313" key="2">
    <source>
        <dbReference type="EMBL" id="ASP28222.1"/>
    </source>
</evidence>
<name>A0A222EP18_9MOLU</name>
<dbReference type="EMBL" id="CP022535">
    <property type="protein sequence ID" value="ASP28222.1"/>
    <property type="molecule type" value="Genomic_DNA"/>
</dbReference>
<proteinExistence type="predicted"/>
<feature type="transmembrane region" description="Helical" evidence="1">
    <location>
        <begin position="70"/>
        <end position="93"/>
    </location>
</feature>
<organism evidence="2 3">
    <name type="scientific">Spiroplasma corruscae</name>
    <dbReference type="NCBI Taxonomy" id="216934"/>
    <lineage>
        <taxon>Bacteria</taxon>
        <taxon>Bacillati</taxon>
        <taxon>Mycoplasmatota</taxon>
        <taxon>Mollicutes</taxon>
        <taxon>Entomoplasmatales</taxon>
        <taxon>Spiroplasmataceae</taxon>
        <taxon>Spiroplasma</taxon>
    </lineage>
</organism>
<dbReference type="AlphaFoldDB" id="A0A222EP18"/>
<keyword evidence="1" id="KW-0812">Transmembrane</keyword>
<gene>
    <name evidence="2" type="ORF">SCORR_v1c04500</name>
</gene>
<evidence type="ECO:0008006" key="4">
    <source>
        <dbReference type="Google" id="ProtNLM"/>
    </source>
</evidence>
<reference evidence="2 3" key="1">
    <citation type="submission" date="2017-07" db="EMBL/GenBank/DDBJ databases">
        <title>Complete genome sequence of Spiroplasma corruscae EC-1 (DSM 19793).</title>
        <authorList>
            <person name="Tsai Y.-M."/>
            <person name="Lo W.-S."/>
            <person name="Kuo C.-H."/>
        </authorList>
    </citation>
    <scope>NUCLEOTIDE SEQUENCE [LARGE SCALE GENOMIC DNA]</scope>
    <source>
        <strain evidence="2 3">EC-1</strain>
    </source>
</reference>
<dbReference type="KEGG" id="scou:SCORR_v1c04500"/>
<dbReference type="OrthoDB" id="389876at2"/>